<proteinExistence type="predicted"/>
<dbReference type="Proteomes" id="UP000053989">
    <property type="component" value="Unassembled WGS sequence"/>
</dbReference>
<evidence type="ECO:0000313" key="2">
    <source>
        <dbReference type="Proteomes" id="UP000053989"/>
    </source>
</evidence>
<dbReference type="OrthoDB" id="3199698at2759"/>
<dbReference type="STRING" id="1036808.A0A0C3CUH4"/>
<protein>
    <submittedName>
        <fullName evidence="1">Uncharacterized protein</fullName>
    </submittedName>
</protein>
<accession>A0A0C3CUH4</accession>
<evidence type="ECO:0000313" key="1">
    <source>
        <dbReference type="EMBL" id="KIM52200.1"/>
    </source>
</evidence>
<gene>
    <name evidence="1" type="ORF">SCLCIDRAFT_1164394</name>
</gene>
<keyword evidence="2" id="KW-1185">Reference proteome</keyword>
<dbReference type="InParanoid" id="A0A0C3CUH4"/>
<dbReference type="AlphaFoldDB" id="A0A0C3CUH4"/>
<sequence length="331" mass="37169">MKVFLPAIVHYVPNQMVQAIAAFLDFCYIVRQSTLDEADLAAMEKALKCFETEHTIFEEVQIRPDGISIPCIHALQHYQEMVQQFGAPNGLCSSITESKHIQAVKRPWRRSNHYQALGQMLVTNQQLDNIAYFQASQHAKGLLETPLVPAGIEPEAVDSLEHFEEAGFQDDATLAEVQDCDGSILETTVQLAKRPSPHRLRTFSEMGNDIGYPELSEHVALFVYQQRNPEVVDIPQTCPQILEKGYSYGSAVAIFYAPSDLCGVGGMHHQRIHACSSWRNGPPHYDCVFAEKDPSLAGFCGLFVAQVILFFSFSYRNTSYPCALVRWFSVF</sequence>
<dbReference type="EMBL" id="KN822219">
    <property type="protein sequence ID" value="KIM52200.1"/>
    <property type="molecule type" value="Genomic_DNA"/>
</dbReference>
<reference evidence="1 2" key="1">
    <citation type="submission" date="2014-04" db="EMBL/GenBank/DDBJ databases">
        <authorList>
            <consortium name="DOE Joint Genome Institute"/>
            <person name="Kuo A."/>
            <person name="Kohler A."/>
            <person name="Nagy L.G."/>
            <person name="Floudas D."/>
            <person name="Copeland A."/>
            <person name="Barry K.W."/>
            <person name="Cichocki N."/>
            <person name="Veneault-Fourrey C."/>
            <person name="LaButti K."/>
            <person name="Lindquist E.A."/>
            <person name="Lipzen A."/>
            <person name="Lundell T."/>
            <person name="Morin E."/>
            <person name="Murat C."/>
            <person name="Sun H."/>
            <person name="Tunlid A."/>
            <person name="Henrissat B."/>
            <person name="Grigoriev I.V."/>
            <person name="Hibbett D.S."/>
            <person name="Martin F."/>
            <person name="Nordberg H.P."/>
            <person name="Cantor M.N."/>
            <person name="Hua S.X."/>
        </authorList>
    </citation>
    <scope>NUCLEOTIDE SEQUENCE [LARGE SCALE GENOMIC DNA]</scope>
    <source>
        <strain evidence="1 2">Foug A</strain>
    </source>
</reference>
<dbReference type="HOGENOM" id="CLU_006344_1_2_1"/>
<organism evidence="1 2">
    <name type="scientific">Scleroderma citrinum Foug A</name>
    <dbReference type="NCBI Taxonomy" id="1036808"/>
    <lineage>
        <taxon>Eukaryota</taxon>
        <taxon>Fungi</taxon>
        <taxon>Dikarya</taxon>
        <taxon>Basidiomycota</taxon>
        <taxon>Agaricomycotina</taxon>
        <taxon>Agaricomycetes</taxon>
        <taxon>Agaricomycetidae</taxon>
        <taxon>Boletales</taxon>
        <taxon>Sclerodermatineae</taxon>
        <taxon>Sclerodermataceae</taxon>
        <taxon>Scleroderma</taxon>
    </lineage>
</organism>
<reference evidence="2" key="2">
    <citation type="submission" date="2015-01" db="EMBL/GenBank/DDBJ databases">
        <title>Evolutionary Origins and Diversification of the Mycorrhizal Mutualists.</title>
        <authorList>
            <consortium name="DOE Joint Genome Institute"/>
            <consortium name="Mycorrhizal Genomics Consortium"/>
            <person name="Kohler A."/>
            <person name="Kuo A."/>
            <person name="Nagy L.G."/>
            <person name="Floudas D."/>
            <person name="Copeland A."/>
            <person name="Barry K.W."/>
            <person name="Cichocki N."/>
            <person name="Veneault-Fourrey C."/>
            <person name="LaButti K."/>
            <person name="Lindquist E.A."/>
            <person name="Lipzen A."/>
            <person name="Lundell T."/>
            <person name="Morin E."/>
            <person name="Murat C."/>
            <person name="Riley R."/>
            <person name="Ohm R."/>
            <person name="Sun H."/>
            <person name="Tunlid A."/>
            <person name="Henrissat B."/>
            <person name="Grigoriev I.V."/>
            <person name="Hibbett D.S."/>
            <person name="Martin F."/>
        </authorList>
    </citation>
    <scope>NUCLEOTIDE SEQUENCE [LARGE SCALE GENOMIC DNA]</scope>
    <source>
        <strain evidence="2">Foug A</strain>
    </source>
</reference>
<name>A0A0C3CUH4_9AGAM</name>